<accession>A0A918VDQ3</accession>
<name>A0A918VDQ3_9ACTN</name>
<proteinExistence type="predicted"/>
<organism evidence="1 2">
    <name type="scientific">Streptomyces subrutilus</name>
    <dbReference type="NCBI Taxonomy" id="36818"/>
    <lineage>
        <taxon>Bacteria</taxon>
        <taxon>Bacillati</taxon>
        <taxon>Actinomycetota</taxon>
        <taxon>Actinomycetes</taxon>
        <taxon>Kitasatosporales</taxon>
        <taxon>Streptomycetaceae</taxon>
        <taxon>Streptomyces</taxon>
    </lineage>
</organism>
<gene>
    <name evidence="1" type="ORF">GCM10010371_57400</name>
</gene>
<reference evidence="1" key="2">
    <citation type="submission" date="2020-09" db="EMBL/GenBank/DDBJ databases">
        <authorList>
            <person name="Sun Q."/>
            <person name="Ohkuma M."/>
        </authorList>
    </citation>
    <scope>NUCLEOTIDE SEQUENCE</scope>
    <source>
        <strain evidence="1">JCM 4834</strain>
    </source>
</reference>
<dbReference type="AlphaFoldDB" id="A0A918VDQ3"/>
<protein>
    <submittedName>
        <fullName evidence="1">Uncharacterized protein</fullName>
    </submittedName>
</protein>
<dbReference type="Proteomes" id="UP000634660">
    <property type="component" value="Unassembled WGS sequence"/>
</dbReference>
<comment type="caution">
    <text evidence="1">The sequence shown here is derived from an EMBL/GenBank/DDBJ whole genome shotgun (WGS) entry which is preliminary data.</text>
</comment>
<sequence>MPHVKRLLPQYRTRRLQSLLHLCIVTKRQRQLGGLVERGLKKLADVKMRRYAFTGEIRTSQIQPLDLGTGERRS</sequence>
<evidence type="ECO:0000313" key="2">
    <source>
        <dbReference type="Proteomes" id="UP000634660"/>
    </source>
</evidence>
<evidence type="ECO:0000313" key="1">
    <source>
        <dbReference type="EMBL" id="GGZ90000.1"/>
    </source>
</evidence>
<reference evidence="1" key="1">
    <citation type="journal article" date="2014" name="Int. J. Syst. Evol. Microbiol.">
        <title>Complete genome sequence of Corynebacterium casei LMG S-19264T (=DSM 44701T), isolated from a smear-ripened cheese.</title>
        <authorList>
            <consortium name="US DOE Joint Genome Institute (JGI-PGF)"/>
            <person name="Walter F."/>
            <person name="Albersmeier A."/>
            <person name="Kalinowski J."/>
            <person name="Ruckert C."/>
        </authorList>
    </citation>
    <scope>NUCLEOTIDE SEQUENCE</scope>
    <source>
        <strain evidence="1">JCM 4834</strain>
    </source>
</reference>
<dbReference type="EMBL" id="BMVX01000028">
    <property type="protein sequence ID" value="GGZ90000.1"/>
    <property type="molecule type" value="Genomic_DNA"/>
</dbReference>